<protein>
    <recommendedName>
        <fullName evidence="4">DUF2627 domain-containing protein</fullName>
    </recommendedName>
</protein>
<gene>
    <name evidence="2" type="ORF">SAMN05216565_111144</name>
</gene>
<accession>A0A1H0WIH3</accession>
<evidence type="ECO:0000256" key="1">
    <source>
        <dbReference type="SAM" id="Phobius"/>
    </source>
</evidence>
<dbReference type="Pfam" id="PF11118">
    <property type="entry name" value="DUF2627"/>
    <property type="match status" value="1"/>
</dbReference>
<keyword evidence="1" id="KW-1133">Transmembrane helix</keyword>
<dbReference type="EMBL" id="FNJU01000011">
    <property type="protein sequence ID" value="SDP90373.1"/>
    <property type="molecule type" value="Genomic_DNA"/>
</dbReference>
<dbReference type="InterPro" id="IPR020138">
    <property type="entry name" value="Uncharacterised_YqzF"/>
</dbReference>
<organism evidence="2 3">
    <name type="scientific">Litchfieldia salsa</name>
    <dbReference type="NCBI Taxonomy" id="930152"/>
    <lineage>
        <taxon>Bacteria</taxon>
        <taxon>Bacillati</taxon>
        <taxon>Bacillota</taxon>
        <taxon>Bacilli</taxon>
        <taxon>Bacillales</taxon>
        <taxon>Bacillaceae</taxon>
        <taxon>Litchfieldia</taxon>
    </lineage>
</organism>
<evidence type="ECO:0000313" key="3">
    <source>
        <dbReference type="Proteomes" id="UP000199159"/>
    </source>
</evidence>
<dbReference type="AlphaFoldDB" id="A0A1H0WIH3"/>
<dbReference type="STRING" id="930152.SAMN05216565_111144"/>
<proteinExistence type="predicted"/>
<sequence length="78" mass="9066">MQRIIALIIMLIPGIIAALGIKMMRDMLFNILHAPIPNLFLQFLIGFLFFVIGLGFIAGFVLHRDRKRNKVQQRFQKK</sequence>
<name>A0A1H0WIH3_9BACI</name>
<evidence type="ECO:0000313" key="2">
    <source>
        <dbReference type="EMBL" id="SDP90373.1"/>
    </source>
</evidence>
<evidence type="ECO:0008006" key="4">
    <source>
        <dbReference type="Google" id="ProtNLM"/>
    </source>
</evidence>
<keyword evidence="3" id="KW-1185">Reference proteome</keyword>
<feature type="transmembrane region" description="Helical" evidence="1">
    <location>
        <begin position="41"/>
        <end position="62"/>
    </location>
</feature>
<keyword evidence="1" id="KW-0472">Membrane</keyword>
<reference evidence="3" key="1">
    <citation type="submission" date="2016-10" db="EMBL/GenBank/DDBJ databases">
        <authorList>
            <person name="Varghese N."/>
            <person name="Submissions S."/>
        </authorList>
    </citation>
    <scope>NUCLEOTIDE SEQUENCE [LARGE SCALE GENOMIC DNA]</scope>
    <source>
        <strain evidence="3">IBRC-M10078</strain>
    </source>
</reference>
<keyword evidence="1" id="KW-0812">Transmembrane</keyword>
<dbReference type="RefSeq" id="WP_090857758.1">
    <property type="nucleotide sequence ID" value="NZ_FNJU01000011.1"/>
</dbReference>
<dbReference type="Proteomes" id="UP000199159">
    <property type="component" value="Unassembled WGS sequence"/>
</dbReference>